<keyword evidence="4" id="KW-1185">Reference proteome</keyword>
<dbReference type="EMBL" id="CAJVQB010024603">
    <property type="protein sequence ID" value="CAG8804516.1"/>
    <property type="molecule type" value="Genomic_DNA"/>
</dbReference>
<feature type="region of interest" description="Disordered" evidence="2">
    <location>
        <begin position="86"/>
        <end position="105"/>
    </location>
</feature>
<evidence type="ECO:0000313" key="3">
    <source>
        <dbReference type="EMBL" id="CAG8804516.1"/>
    </source>
</evidence>
<feature type="compositionally biased region" description="Acidic residues" evidence="2">
    <location>
        <begin position="89"/>
        <end position="101"/>
    </location>
</feature>
<sequence>EEFGRIGYSIDNSQEETRKPLLSTSQSFNISISSTEDLSTLFLASNIEQRIEQEAENEEVEHEAEEIDNEKIEQIKKFKIALNYSSSEENSETEQENDFEDSSSIRDTGLLDDIELEDSDIESETILSFKTFTLPYTAITALLIFIKALVFNDDSNFSETLYKAKDAISFKKTIIQFVVCEKYHFLTNLESISDNSQASCSECKTLLKKPIRTSKGKIIYKPIKVYPYQSTLSQLAALLQWSGFEELLESYQFIIDNYSLQNIEEHKIIAEKWKYSVSSEHKQLFDQYGIRWSSFLQLSYFDSIKFSVFDPMHNIFLGTACKMMKIWTIETDLISKNQLTNIQNIVNNSSPPASIGRIPYKIASFSGFISDHYWYYAYERLNGQIASFYTSRRTVELDMLNYINQQIEIYGLLDQIKPTLTSNAQTSLDYLQNKQLAKGTLAIYNYTMPKIIEFQYSITNINCFVTGSEDYPRRLIKPFSEAYLSNDNLKLLVDYYTEIYSNDNLKFYAEGQ</sequence>
<comment type="caution">
    <text evidence="3">The sequence shown here is derived from an EMBL/GenBank/DDBJ whole genome shotgun (WGS) entry which is preliminary data.</text>
</comment>
<feature type="non-terminal residue" evidence="3">
    <location>
        <position position="512"/>
    </location>
</feature>
<accession>A0ABN7VXH9</accession>
<protein>
    <submittedName>
        <fullName evidence="3">9657_t:CDS:1</fullName>
    </submittedName>
</protein>
<evidence type="ECO:0000256" key="2">
    <source>
        <dbReference type="SAM" id="MobiDB-lite"/>
    </source>
</evidence>
<evidence type="ECO:0000313" key="4">
    <source>
        <dbReference type="Proteomes" id="UP000789901"/>
    </source>
</evidence>
<reference evidence="3 4" key="1">
    <citation type="submission" date="2021-06" db="EMBL/GenBank/DDBJ databases">
        <authorList>
            <person name="Kallberg Y."/>
            <person name="Tangrot J."/>
            <person name="Rosling A."/>
        </authorList>
    </citation>
    <scope>NUCLEOTIDE SEQUENCE [LARGE SCALE GENOMIC DNA]</scope>
    <source>
        <strain evidence="3 4">120-4 pot B 10/14</strain>
    </source>
</reference>
<evidence type="ECO:0000256" key="1">
    <source>
        <dbReference type="SAM" id="Coils"/>
    </source>
</evidence>
<feature type="region of interest" description="Disordered" evidence="2">
    <location>
        <begin position="1"/>
        <end position="21"/>
    </location>
</feature>
<dbReference type="PANTHER" id="PTHR46579:SF2">
    <property type="entry name" value="C2H2-TYPE DOMAIN-CONTAINING PROTEIN"/>
    <property type="match status" value="1"/>
</dbReference>
<keyword evidence="1" id="KW-0175">Coiled coil</keyword>
<name>A0ABN7VXH9_GIGMA</name>
<dbReference type="Proteomes" id="UP000789901">
    <property type="component" value="Unassembled WGS sequence"/>
</dbReference>
<feature type="non-terminal residue" evidence="3">
    <location>
        <position position="1"/>
    </location>
</feature>
<organism evidence="3 4">
    <name type="scientific">Gigaspora margarita</name>
    <dbReference type="NCBI Taxonomy" id="4874"/>
    <lineage>
        <taxon>Eukaryota</taxon>
        <taxon>Fungi</taxon>
        <taxon>Fungi incertae sedis</taxon>
        <taxon>Mucoromycota</taxon>
        <taxon>Glomeromycotina</taxon>
        <taxon>Glomeromycetes</taxon>
        <taxon>Diversisporales</taxon>
        <taxon>Gigasporaceae</taxon>
        <taxon>Gigaspora</taxon>
    </lineage>
</organism>
<proteinExistence type="predicted"/>
<gene>
    <name evidence="3" type="ORF">GMARGA_LOCUS23877</name>
</gene>
<feature type="coiled-coil region" evidence="1">
    <location>
        <begin position="43"/>
        <end position="77"/>
    </location>
</feature>
<dbReference type="PANTHER" id="PTHR46579">
    <property type="entry name" value="F5/8 TYPE C DOMAIN-CONTAINING PROTEIN-RELATED"/>
    <property type="match status" value="1"/>
</dbReference>